<reference evidence="1 2" key="1">
    <citation type="submission" date="2018-05" db="EMBL/GenBank/DDBJ databases">
        <title>Genomic Encyclopedia of Type Strains, Phase IV (KMG-IV): sequencing the most valuable type-strain genomes for metagenomic binning, comparative biology and taxonomic classification.</title>
        <authorList>
            <person name="Goeker M."/>
        </authorList>
    </citation>
    <scope>NUCLEOTIDE SEQUENCE [LARGE SCALE GENOMIC DNA]</scope>
    <source>
        <strain evidence="1 2">DSM 2626</strain>
    </source>
</reference>
<dbReference type="AlphaFoldDB" id="A0A8E2WKN9"/>
<evidence type="ECO:0000313" key="2">
    <source>
        <dbReference type="Proteomes" id="UP000245631"/>
    </source>
</evidence>
<name>A0A8E2WKN9_RHILI</name>
<accession>A0A8E2WKN9</accession>
<protein>
    <recommendedName>
        <fullName evidence="3">Sulfotransferase domain-containing protein</fullName>
    </recommendedName>
</protein>
<dbReference type="EMBL" id="QGGH01000001">
    <property type="protein sequence ID" value="PWJ94840.1"/>
    <property type="molecule type" value="Genomic_DNA"/>
</dbReference>
<dbReference type="RefSeq" id="WP_127264986.1">
    <property type="nucleotide sequence ID" value="NZ_QGGH01000001.1"/>
</dbReference>
<comment type="caution">
    <text evidence="1">The sequence shown here is derived from an EMBL/GenBank/DDBJ whole genome shotgun (WGS) entry which is preliminary data.</text>
</comment>
<proteinExistence type="predicted"/>
<dbReference type="SUPFAM" id="SSF52540">
    <property type="entry name" value="P-loop containing nucleoside triphosphate hydrolases"/>
    <property type="match status" value="1"/>
</dbReference>
<dbReference type="Gene3D" id="3.40.50.300">
    <property type="entry name" value="P-loop containing nucleotide triphosphate hydrolases"/>
    <property type="match status" value="1"/>
</dbReference>
<evidence type="ECO:0008006" key="3">
    <source>
        <dbReference type="Google" id="ProtNLM"/>
    </source>
</evidence>
<dbReference type="GeneID" id="61050851"/>
<gene>
    <name evidence="1" type="ORF">C8D77_1011526</name>
</gene>
<evidence type="ECO:0000313" key="1">
    <source>
        <dbReference type="EMBL" id="PWJ94840.1"/>
    </source>
</evidence>
<sequence length="270" mass="30122">MRISAQSGPQPGGNGVRIRVMGTPRSGTNLAKDLIQRYLGIPVVFDQGFWKHGIFPALMDGRELQYGNLPIVVMSKDPVTQLLSWFRFSRTDSIFRPEKNLGSFLKKPFEVRQDFTQPGQMAYRFRTPADYWNQFYFAMEALRRTGAPVHFVCYEHLVATPALCLNAMSRFLDLPRPFDPGTAVAMPQHAIGASNDIDPPADPTANQGPFDPARADLASALARMGWRNASTILRAIDDDVLDATGRPEFRKTCRQAAGAKAMLRSLVGFW</sequence>
<dbReference type="Proteomes" id="UP000245631">
    <property type="component" value="Unassembled WGS sequence"/>
</dbReference>
<dbReference type="InterPro" id="IPR027417">
    <property type="entry name" value="P-loop_NTPase"/>
</dbReference>
<organism evidence="1 2">
    <name type="scientific">Rhizobium loti</name>
    <name type="common">Mesorhizobium loti</name>
    <dbReference type="NCBI Taxonomy" id="381"/>
    <lineage>
        <taxon>Bacteria</taxon>
        <taxon>Pseudomonadati</taxon>
        <taxon>Pseudomonadota</taxon>
        <taxon>Alphaproteobacteria</taxon>
        <taxon>Hyphomicrobiales</taxon>
        <taxon>Phyllobacteriaceae</taxon>
        <taxon>Mesorhizobium</taxon>
    </lineage>
</organism>